<gene>
    <name evidence="6" type="ORF">TW72_04175</name>
</gene>
<dbReference type="PATRIC" id="fig|151081.8.peg.285"/>
<dbReference type="GO" id="GO:0051287">
    <property type="term" value="F:NAD binding"/>
    <property type="evidence" value="ECO:0007669"/>
    <property type="project" value="InterPro"/>
</dbReference>
<dbReference type="RefSeq" id="WP_045978220.1">
    <property type="nucleotide sequence ID" value="NZ_JXXY01000001.1"/>
</dbReference>
<dbReference type="Gene3D" id="3.40.50.720">
    <property type="entry name" value="NAD(P)-binding Rossmann-like Domain"/>
    <property type="match status" value="2"/>
</dbReference>
<dbReference type="Pfam" id="PF00389">
    <property type="entry name" value="2-Hacid_dh"/>
    <property type="match status" value="1"/>
</dbReference>
<accession>A0A0F4Q174</accession>
<evidence type="ECO:0000259" key="4">
    <source>
        <dbReference type="Pfam" id="PF00389"/>
    </source>
</evidence>
<dbReference type="PANTHER" id="PTHR43333">
    <property type="entry name" value="2-HACID_DH_C DOMAIN-CONTAINING PROTEIN"/>
    <property type="match status" value="1"/>
</dbReference>
<dbReference type="CDD" id="cd12164">
    <property type="entry name" value="GDH_like_2"/>
    <property type="match status" value="1"/>
</dbReference>
<evidence type="ECO:0000313" key="7">
    <source>
        <dbReference type="Proteomes" id="UP000033664"/>
    </source>
</evidence>
<dbReference type="OrthoDB" id="9787219at2"/>
<feature type="domain" description="D-isomer specific 2-hydroxyacid dehydrogenase NAD-binding" evidence="5">
    <location>
        <begin position="102"/>
        <end position="272"/>
    </location>
</feature>
<dbReference type="GO" id="GO:0016616">
    <property type="term" value="F:oxidoreductase activity, acting on the CH-OH group of donors, NAD or NADP as acceptor"/>
    <property type="evidence" value="ECO:0007669"/>
    <property type="project" value="InterPro"/>
</dbReference>
<dbReference type="AlphaFoldDB" id="A0A0F4Q174"/>
<dbReference type="GeneID" id="58227683"/>
<organism evidence="6 7">
    <name type="scientific">Pseudoalteromonas ruthenica</name>
    <dbReference type="NCBI Taxonomy" id="151081"/>
    <lineage>
        <taxon>Bacteria</taxon>
        <taxon>Pseudomonadati</taxon>
        <taxon>Pseudomonadota</taxon>
        <taxon>Gammaproteobacteria</taxon>
        <taxon>Alteromonadales</taxon>
        <taxon>Pseudoalteromonadaceae</taxon>
        <taxon>Pseudoalteromonas</taxon>
    </lineage>
</organism>
<reference evidence="6 7" key="1">
    <citation type="journal article" date="2015" name="BMC Genomics">
        <title>Genome mining reveals unlocked bioactive potential of marine Gram-negative bacteria.</title>
        <authorList>
            <person name="Machado H."/>
            <person name="Sonnenschein E.C."/>
            <person name="Melchiorsen J."/>
            <person name="Gram L."/>
        </authorList>
    </citation>
    <scope>NUCLEOTIDE SEQUENCE [LARGE SCALE GENOMIC DNA]</scope>
    <source>
        <strain evidence="6 7">S3137</strain>
    </source>
</reference>
<dbReference type="SUPFAM" id="SSF51735">
    <property type="entry name" value="NAD(P)-binding Rossmann-fold domains"/>
    <property type="match status" value="1"/>
</dbReference>
<sequence length="307" mass="33900">MSLLVAIANRNTDKLQSMLKQQLGEQQVQVWPDIEDAAAIDMVLGWQVPAEVFSALPNLKAVSSFGAGVDGLNLDAIADHVSVTRIVDNELAADMAEYVLTQVLLHKSHMPRYWRQQSNKQWRAKRVRAHNRVGLLGYGQLGSAIAQRLAANGFTIKAWSNSEKPDTATVTHFCGDSGLNEMLAHVDYLVCVLPLTAKTRNIIDAELLAKLPAHAVLINVGRGEHVCESALQTALSKHTLGGATLDVFRQEPLPEESPLWHQENLILTPHCSALSRIETVVEQVVDNYQRLQSGQALKHLISRERAY</sequence>
<keyword evidence="1 3" id="KW-0560">Oxidoreductase</keyword>
<dbReference type="EMBL" id="JXXZ01000004">
    <property type="protein sequence ID" value="KJZ01059.1"/>
    <property type="molecule type" value="Genomic_DNA"/>
</dbReference>
<dbReference type="InterPro" id="IPR036291">
    <property type="entry name" value="NAD(P)-bd_dom_sf"/>
</dbReference>
<keyword evidence="2" id="KW-0520">NAD</keyword>
<keyword evidence="7" id="KW-1185">Reference proteome</keyword>
<protein>
    <submittedName>
        <fullName evidence="6">2-hydroxyacid dehydrogenase</fullName>
    </submittedName>
</protein>
<comment type="caution">
    <text evidence="6">The sequence shown here is derived from an EMBL/GenBank/DDBJ whole genome shotgun (WGS) entry which is preliminary data.</text>
</comment>
<dbReference type="Pfam" id="PF02826">
    <property type="entry name" value="2-Hacid_dh_C"/>
    <property type="match status" value="1"/>
</dbReference>
<comment type="similarity">
    <text evidence="3">Belongs to the D-isomer specific 2-hydroxyacid dehydrogenase family.</text>
</comment>
<name>A0A0F4Q174_9GAMM</name>
<evidence type="ECO:0000259" key="5">
    <source>
        <dbReference type="Pfam" id="PF02826"/>
    </source>
</evidence>
<evidence type="ECO:0000256" key="2">
    <source>
        <dbReference type="ARBA" id="ARBA00023027"/>
    </source>
</evidence>
<evidence type="ECO:0000256" key="1">
    <source>
        <dbReference type="ARBA" id="ARBA00023002"/>
    </source>
</evidence>
<dbReference type="Proteomes" id="UP000033664">
    <property type="component" value="Unassembled WGS sequence"/>
</dbReference>
<dbReference type="PANTHER" id="PTHR43333:SF1">
    <property type="entry name" value="D-ISOMER SPECIFIC 2-HYDROXYACID DEHYDROGENASE NAD-BINDING DOMAIN-CONTAINING PROTEIN"/>
    <property type="match status" value="1"/>
</dbReference>
<evidence type="ECO:0000313" key="6">
    <source>
        <dbReference type="EMBL" id="KJZ01059.1"/>
    </source>
</evidence>
<evidence type="ECO:0000256" key="3">
    <source>
        <dbReference type="RuleBase" id="RU003719"/>
    </source>
</evidence>
<proteinExistence type="inferred from homology"/>
<dbReference type="InterPro" id="IPR006140">
    <property type="entry name" value="D-isomer_DH_NAD-bd"/>
</dbReference>
<feature type="domain" description="D-isomer specific 2-hydroxyacid dehydrogenase catalytic" evidence="4">
    <location>
        <begin position="30"/>
        <end position="300"/>
    </location>
</feature>
<dbReference type="InterPro" id="IPR006139">
    <property type="entry name" value="D-isomer_2_OHA_DH_cat_dom"/>
</dbReference>
<dbReference type="eggNOG" id="COG0111">
    <property type="taxonomic scope" value="Bacteria"/>
</dbReference>
<dbReference type="SUPFAM" id="SSF52283">
    <property type="entry name" value="Formate/glycerate dehydrogenase catalytic domain-like"/>
    <property type="match status" value="1"/>
</dbReference>